<feature type="compositionally biased region" description="Basic and acidic residues" evidence="6">
    <location>
        <begin position="357"/>
        <end position="367"/>
    </location>
</feature>
<dbReference type="OrthoDB" id="5398233at2759"/>
<feature type="transmembrane region" description="Helical" evidence="7">
    <location>
        <begin position="214"/>
        <end position="233"/>
    </location>
</feature>
<feature type="transmembrane region" description="Helical" evidence="7">
    <location>
        <begin position="182"/>
        <end position="202"/>
    </location>
</feature>
<accession>A0A9P4MD70</accession>
<evidence type="ECO:0000256" key="6">
    <source>
        <dbReference type="SAM" id="MobiDB-lite"/>
    </source>
</evidence>
<feature type="compositionally biased region" description="Polar residues" evidence="6">
    <location>
        <begin position="433"/>
        <end position="448"/>
    </location>
</feature>
<dbReference type="AlphaFoldDB" id="A0A9P4MD70"/>
<feature type="transmembrane region" description="Helical" evidence="7">
    <location>
        <begin position="140"/>
        <end position="159"/>
    </location>
</feature>
<feature type="domain" description="Rhodopsin" evidence="8">
    <location>
        <begin position="37"/>
        <end position="259"/>
    </location>
</feature>
<keyword evidence="4 7" id="KW-0472">Membrane</keyword>
<evidence type="ECO:0000256" key="3">
    <source>
        <dbReference type="ARBA" id="ARBA00022989"/>
    </source>
</evidence>
<dbReference type="InterPro" id="IPR052337">
    <property type="entry name" value="SAT4-like"/>
</dbReference>
<gene>
    <name evidence="9" type="ORF">K461DRAFT_297035</name>
</gene>
<dbReference type="EMBL" id="ML996091">
    <property type="protein sequence ID" value="KAF2149580.1"/>
    <property type="molecule type" value="Genomic_DNA"/>
</dbReference>
<evidence type="ECO:0000259" key="8">
    <source>
        <dbReference type="Pfam" id="PF20684"/>
    </source>
</evidence>
<proteinExistence type="inferred from homology"/>
<evidence type="ECO:0000256" key="2">
    <source>
        <dbReference type="ARBA" id="ARBA00022692"/>
    </source>
</evidence>
<feature type="transmembrane region" description="Helical" evidence="7">
    <location>
        <begin position="100"/>
        <end position="119"/>
    </location>
</feature>
<feature type="region of interest" description="Disordered" evidence="6">
    <location>
        <begin position="427"/>
        <end position="526"/>
    </location>
</feature>
<organism evidence="9 10">
    <name type="scientific">Myriangium duriaei CBS 260.36</name>
    <dbReference type="NCBI Taxonomy" id="1168546"/>
    <lineage>
        <taxon>Eukaryota</taxon>
        <taxon>Fungi</taxon>
        <taxon>Dikarya</taxon>
        <taxon>Ascomycota</taxon>
        <taxon>Pezizomycotina</taxon>
        <taxon>Dothideomycetes</taxon>
        <taxon>Dothideomycetidae</taxon>
        <taxon>Myriangiales</taxon>
        <taxon>Myriangiaceae</taxon>
        <taxon>Myriangium</taxon>
    </lineage>
</organism>
<dbReference type="Proteomes" id="UP000799439">
    <property type="component" value="Unassembled WGS sequence"/>
</dbReference>
<evidence type="ECO:0000256" key="4">
    <source>
        <dbReference type="ARBA" id="ARBA00023136"/>
    </source>
</evidence>
<feature type="transmembrane region" description="Helical" evidence="7">
    <location>
        <begin position="20"/>
        <end position="41"/>
    </location>
</feature>
<comment type="caution">
    <text evidence="9">The sequence shown here is derived from an EMBL/GenBank/DDBJ whole genome shotgun (WGS) entry which is preliminary data.</text>
</comment>
<sequence>MALWSNAPPEPRSKLANHPTLLFSWWCTSFAAVLIIIRVCGRKIRTNCFFSEDLVMAASMIPLFIRMVLIHIVLTHGTNNVVNTGLTETQILNREEGSKFVLAARIFYAMFIWMSKFTVSEFLKRTFYNTWRRSYERILHAIRIFLFLTFLAVVIATLGECHPFDHYWQVVPDPGPRCRQGFAQLITMGACDIITDILLIAFPIPIIIRSHVSLGRKSVLILLFSASLLLIGITGTKVPKVIETGGRQQYRTVWASIEILLSAFVSNAIILGSFARGKGVKKNKYRAQSVSDSIERAPTRRTLPQSISRDSDENLFRSIGCRIPKELVEEVEDYPVPAKPVAFEVDLEKGDDDEHYDQDRRDSRWERTSTPSMQSRSPTRGPRDSTRDLAAFLRSTSPRSPPAHAASLREIPELHISDVGGLLGDVPGAPGSAINTHDFAQQPTSRPQRSLLSDLRTSLTVGLSPSRSSSRQREPRQTSRSRPRSVPRSTPQQPEQFDSDSATPVNNATTSQSGSIELKDVGGLLS</sequence>
<dbReference type="GO" id="GO:0016020">
    <property type="term" value="C:membrane"/>
    <property type="evidence" value="ECO:0007669"/>
    <property type="project" value="UniProtKB-SubCell"/>
</dbReference>
<feature type="compositionally biased region" description="Polar residues" evidence="6">
    <location>
        <begin position="495"/>
        <end position="515"/>
    </location>
</feature>
<evidence type="ECO:0000313" key="10">
    <source>
        <dbReference type="Proteomes" id="UP000799439"/>
    </source>
</evidence>
<comment type="similarity">
    <text evidence="5">Belongs to the SAT4 family.</text>
</comment>
<dbReference type="PANTHER" id="PTHR33048:SF19">
    <property type="entry name" value="MEMBRANE PROTEIN PTH11-LIKE, PUTATIVE (AFU_ORTHOLOGUE AFUA_1G14080)-RELATED"/>
    <property type="match status" value="1"/>
</dbReference>
<evidence type="ECO:0000313" key="9">
    <source>
        <dbReference type="EMBL" id="KAF2149580.1"/>
    </source>
</evidence>
<evidence type="ECO:0000256" key="1">
    <source>
        <dbReference type="ARBA" id="ARBA00004141"/>
    </source>
</evidence>
<dbReference type="InterPro" id="IPR049326">
    <property type="entry name" value="Rhodopsin_dom_fungi"/>
</dbReference>
<feature type="region of interest" description="Disordered" evidence="6">
    <location>
        <begin position="344"/>
        <end position="385"/>
    </location>
</feature>
<evidence type="ECO:0000256" key="7">
    <source>
        <dbReference type="SAM" id="Phobius"/>
    </source>
</evidence>
<dbReference type="PANTHER" id="PTHR33048">
    <property type="entry name" value="PTH11-LIKE INTEGRAL MEMBRANE PROTEIN (AFU_ORTHOLOGUE AFUA_5G11245)"/>
    <property type="match status" value="1"/>
</dbReference>
<comment type="subcellular location">
    <subcellularLocation>
        <location evidence="1">Membrane</location>
        <topology evidence="1">Multi-pass membrane protein</topology>
    </subcellularLocation>
</comment>
<evidence type="ECO:0000256" key="5">
    <source>
        <dbReference type="ARBA" id="ARBA00038359"/>
    </source>
</evidence>
<reference evidence="9" key="1">
    <citation type="journal article" date="2020" name="Stud. Mycol.">
        <title>101 Dothideomycetes genomes: a test case for predicting lifestyles and emergence of pathogens.</title>
        <authorList>
            <person name="Haridas S."/>
            <person name="Albert R."/>
            <person name="Binder M."/>
            <person name="Bloem J."/>
            <person name="Labutti K."/>
            <person name="Salamov A."/>
            <person name="Andreopoulos B."/>
            <person name="Baker S."/>
            <person name="Barry K."/>
            <person name="Bills G."/>
            <person name="Bluhm B."/>
            <person name="Cannon C."/>
            <person name="Castanera R."/>
            <person name="Culley D."/>
            <person name="Daum C."/>
            <person name="Ezra D."/>
            <person name="Gonzalez J."/>
            <person name="Henrissat B."/>
            <person name="Kuo A."/>
            <person name="Liang C."/>
            <person name="Lipzen A."/>
            <person name="Lutzoni F."/>
            <person name="Magnuson J."/>
            <person name="Mondo S."/>
            <person name="Nolan M."/>
            <person name="Ohm R."/>
            <person name="Pangilinan J."/>
            <person name="Park H.-J."/>
            <person name="Ramirez L."/>
            <person name="Alfaro M."/>
            <person name="Sun H."/>
            <person name="Tritt A."/>
            <person name="Yoshinaga Y."/>
            <person name="Zwiers L.-H."/>
            <person name="Turgeon B."/>
            <person name="Goodwin S."/>
            <person name="Spatafora J."/>
            <person name="Crous P."/>
            <person name="Grigoriev I."/>
        </authorList>
    </citation>
    <scope>NUCLEOTIDE SEQUENCE</scope>
    <source>
        <strain evidence="9">CBS 260.36</strain>
    </source>
</reference>
<keyword evidence="10" id="KW-1185">Reference proteome</keyword>
<dbReference type="Pfam" id="PF20684">
    <property type="entry name" value="Fung_rhodopsin"/>
    <property type="match status" value="1"/>
</dbReference>
<keyword evidence="2 7" id="KW-0812">Transmembrane</keyword>
<feature type="transmembrane region" description="Helical" evidence="7">
    <location>
        <begin position="253"/>
        <end position="275"/>
    </location>
</feature>
<keyword evidence="3 7" id="KW-1133">Transmembrane helix</keyword>
<feature type="transmembrane region" description="Helical" evidence="7">
    <location>
        <begin position="53"/>
        <end position="74"/>
    </location>
</feature>
<protein>
    <recommendedName>
        <fullName evidence="8">Rhodopsin domain-containing protein</fullName>
    </recommendedName>
</protein>
<feature type="compositionally biased region" description="Polar residues" evidence="6">
    <location>
        <begin position="368"/>
        <end position="378"/>
    </location>
</feature>
<feature type="compositionally biased region" description="Low complexity" evidence="6">
    <location>
        <begin position="449"/>
        <end position="469"/>
    </location>
</feature>
<name>A0A9P4MD70_9PEZI</name>